<dbReference type="AlphaFoldDB" id="A0A1H1SHD8"/>
<evidence type="ECO:0000313" key="2">
    <source>
        <dbReference type="EMBL" id="SDS47228.1"/>
    </source>
</evidence>
<dbReference type="Proteomes" id="UP000185663">
    <property type="component" value="Chromosome I"/>
</dbReference>
<evidence type="ECO:0000313" key="3">
    <source>
        <dbReference type="Proteomes" id="UP000185663"/>
    </source>
</evidence>
<proteinExistence type="predicted"/>
<dbReference type="OrthoDB" id="5149691at2"/>
<gene>
    <name evidence="2" type="ORF">SAMN04489860_1626</name>
</gene>
<accession>A0A1H1SHD8</accession>
<feature type="region of interest" description="Disordered" evidence="1">
    <location>
        <begin position="1"/>
        <end position="74"/>
    </location>
</feature>
<protein>
    <submittedName>
        <fullName evidence="2">Uncharacterized protein</fullName>
    </submittedName>
</protein>
<name>A0A1H1SHD8_9CELL</name>
<dbReference type="eggNOG" id="ENOG502ZE54">
    <property type="taxonomic scope" value="Bacteria"/>
</dbReference>
<reference evidence="2 3" key="1">
    <citation type="submission" date="2016-10" db="EMBL/GenBank/DDBJ databases">
        <authorList>
            <person name="de Groot N.N."/>
        </authorList>
    </citation>
    <scope>NUCLEOTIDE SEQUENCE [LARGE SCALE GENOMIC DNA]</scope>
    <source>
        <strain evidence="2 3">DSM 22126</strain>
    </source>
</reference>
<dbReference type="EMBL" id="LT629776">
    <property type="protein sequence ID" value="SDS47228.1"/>
    <property type="molecule type" value="Genomic_DNA"/>
</dbReference>
<keyword evidence="3" id="KW-1185">Reference proteome</keyword>
<evidence type="ECO:0000256" key="1">
    <source>
        <dbReference type="SAM" id="MobiDB-lite"/>
    </source>
</evidence>
<dbReference type="RefSeq" id="WP_029253524.1">
    <property type="nucleotide sequence ID" value="NZ_LT629776.1"/>
</dbReference>
<sequence length="74" mass="8016">MSSHPGSSFRRDDPNTSDVAQARLSPYRRSRHTEPSAVLEGGDPSRAPQSLGGASRTQPARGWPAVSWDDPDEL</sequence>
<organism evidence="2 3">
    <name type="scientific">Paraoerskovia marina</name>
    <dbReference type="NCBI Taxonomy" id="545619"/>
    <lineage>
        <taxon>Bacteria</taxon>
        <taxon>Bacillati</taxon>
        <taxon>Actinomycetota</taxon>
        <taxon>Actinomycetes</taxon>
        <taxon>Micrococcales</taxon>
        <taxon>Cellulomonadaceae</taxon>
        <taxon>Paraoerskovia</taxon>
    </lineage>
</organism>